<dbReference type="GeneTree" id="ENSGT00940000154997"/>
<dbReference type="FunFam" id="1.10.510.10:FF:000622">
    <property type="entry name" value="Tyrosine-protein kinase"/>
    <property type="match status" value="1"/>
</dbReference>
<keyword evidence="16" id="KW-0472">Membrane</keyword>
<dbReference type="InterPro" id="IPR017441">
    <property type="entry name" value="Protein_kinase_ATP_BS"/>
</dbReference>
<reference evidence="20" key="1">
    <citation type="submission" date="2025-08" db="UniProtKB">
        <authorList>
            <consortium name="Ensembl"/>
        </authorList>
    </citation>
    <scope>IDENTIFICATION</scope>
</reference>
<dbReference type="SMART" id="SM00055">
    <property type="entry name" value="FCH"/>
    <property type="match status" value="1"/>
</dbReference>
<evidence type="ECO:0000256" key="15">
    <source>
        <dbReference type="PROSITE-ProRule" id="PRU10141"/>
    </source>
</evidence>
<dbReference type="PANTHER" id="PTHR24418">
    <property type="entry name" value="TYROSINE-PROTEIN KINASE"/>
    <property type="match status" value="1"/>
</dbReference>
<feature type="binding site" evidence="12">
    <location>
        <begin position="637"/>
        <end position="645"/>
    </location>
    <ligand>
        <name>ATP</name>
        <dbReference type="ChEBI" id="CHEBI:30616"/>
    </ligand>
</feature>
<dbReference type="SUPFAM" id="SSF103657">
    <property type="entry name" value="BAR/IMD domain-like"/>
    <property type="match status" value="1"/>
</dbReference>
<dbReference type="InterPro" id="IPR031160">
    <property type="entry name" value="F_BAR_dom"/>
</dbReference>
<dbReference type="InterPro" id="IPR001245">
    <property type="entry name" value="Ser-Thr/Tyr_kinase_cat_dom"/>
</dbReference>
<evidence type="ECO:0000256" key="12">
    <source>
        <dbReference type="PIRSR" id="PIRSR000632-2"/>
    </source>
</evidence>
<dbReference type="InterPro" id="IPR001060">
    <property type="entry name" value="FCH_dom"/>
</dbReference>
<evidence type="ECO:0000256" key="13">
    <source>
        <dbReference type="PROSITE-ProRule" id="PRU00191"/>
    </source>
</evidence>
<evidence type="ECO:0000313" key="20">
    <source>
        <dbReference type="Ensembl" id="ENSSTUP00000065629.1"/>
    </source>
</evidence>
<dbReference type="GO" id="GO:0004715">
    <property type="term" value="F:non-membrane spanning protein tyrosine kinase activity"/>
    <property type="evidence" value="ECO:0007669"/>
    <property type="project" value="UniProtKB-EC"/>
</dbReference>
<evidence type="ECO:0000256" key="3">
    <source>
        <dbReference type="ARBA" id="ARBA00022679"/>
    </source>
</evidence>
<dbReference type="Gene3D" id="1.20.1270.60">
    <property type="entry name" value="Arfaptin homology (AH) domain/BAR domain"/>
    <property type="match status" value="1"/>
</dbReference>
<dbReference type="InterPro" id="IPR000980">
    <property type="entry name" value="SH2"/>
</dbReference>
<dbReference type="InterPro" id="IPR027267">
    <property type="entry name" value="AH/BAR_dom_sf"/>
</dbReference>
<keyword evidence="7 12" id="KW-0067">ATP-binding</keyword>
<dbReference type="InterPro" id="IPR020635">
    <property type="entry name" value="Tyr_kinase_cat_dom"/>
</dbReference>
<dbReference type="Pfam" id="PF00017">
    <property type="entry name" value="SH2"/>
    <property type="match status" value="1"/>
</dbReference>
<dbReference type="Proteomes" id="UP000472277">
    <property type="component" value="Chromosome 15"/>
</dbReference>
<dbReference type="InterPro" id="IPR011009">
    <property type="entry name" value="Kinase-like_dom_sf"/>
</dbReference>
<dbReference type="SUPFAM" id="SSF56112">
    <property type="entry name" value="Protein kinase-like (PK-like)"/>
    <property type="match status" value="1"/>
</dbReference>
<dbReference type="InParanoid" id="A0A674B283"/>
<evidence type="ECO:0000256" key="9">
    <source>
        <dbReference type="ARBA" id="ARBA00023137"/>
    </source>
</evidence>
<dbReference type="Ensembl" id="ENSSTUT00000069507.1">
    <property type="protein sequence ID" value="ENSSTUP00000065629.1"/>
    <property type="gene ID" value="ENSSTUG00000028159.1"/>
</dbReference>
<evidence type="ECO:0000256" key="11">
    <source>
        <dbReference type="PIRSR" id="PIRSR000632-1"/>
    </source>
</evidence>
<dbReference type="AlphaFoldDB" id="A0A674B283"/>
<keyword evidence="16" id="KW-1133">Transmembrane helix</keyword>
<keyword evidence="16" id="KW-0812">Transmembrane</keyword>
<dbReference type="PRINTS" id="PR00401">
    <property type="entry name" value="SH2DOMAIN"/>
</dbReference>
<keyword evidence="5 12" id="KW-0547">Nucleotide-binding</keyword>
<dbReference type="Gene3D" id="3.30.200.20">
    <property type="entry name" value="Phosphorylase Kinase, domain 1"/>
    <property type="match status" value="1"/>
</dbReference>
<feature type="domain" description="SH2" evidence="17">
    <location>
        <begin position="530"/>
        <end position="620"/>
    </location>
</feature>
<feature type="transmembrane region" description="Helical" evidence="16">
    <location>
        <begin position="414"/>
        <end position="434"/>
    </location>
</feature>
<evidence type="ECO:0000256" key="1">
    <source>
        <dbReference type="ARBA" id="ARBA00011903"/>
    </source>
</evidence>
<dbReference type="Gene3D" id="3.30.505.10">
    <property type="entry name" value="SH2 domain"/>
    <property type="match status" value="1"/>
</dbReference>
<keyword evidence="21" id="KW-1185">Reference proteome</keyword>
<evidence type="ECO:0000256" key="6">
    <source>
        <dbReference type="ARBA" id="ARBA00022777"/>
    </source>
</evidence>
<dbReference type="InterPro" id="IPR008266">
    <property type="entry name" value="Tyr_kinase_AS"/>
</dbReference>
<evidence type="ECO:0000256" key="16">
    <source>
        <dbReference type="SAM" id="Phobius"/>
    </source>
</evidence>
<dbReference type="InterPro" id="IPR036860">
    <property type="entry name" value="SH2_dom_sf"/>
</dbReference>
<feature type="domain" description="F-BAR" evidence="19">
    <location>
        <begin position="1"/>
        <end position="260"/>
    </location>
</feature>
<dbReference type="PROSITE" id="PS51741">
    <property type="entry name" value="F_BAR"/>
    <property type="match status" value="1"/>
</dbReference>
<keyword evidence="3" id="KW-0808">Transferase</keyword>
<dbReference type="PROSITE" id="PS00107">
    <property type="entry name" value="PROTEIN_KINASE_ATP"/>
    <property type="match status" value="1"/>
</dbReference>
<evidence type="ECO:0000313" key="21">
    <source>
        <dbReference type="Proteomes" id="UP000472277"/>
    </source>
</evidence>
<dbReference type="PROSITE" id="PS50001">
    <property type="entry name" value="SH2"/>
    <property type="match status" value="1"/>
</dbReference>
<dbReference type="SMART" id="SM00219">
    <property type="entry name" value="TyrKc"/>
    <property type="match status" value="1"/>
</dbReference>
<feature type="transmembrane region" description="Helical" evidence="16">
    <location>
        <begin position="326"/>
        <end position="346"/>
    </location>
</feature>
<organism evidence="20 21">
    <name type="scientific">Salmo trutta</name>
    <name type="common">Brown trout</name>
    <dbReference type="NCBI Taxonomy" id="8032"/>
    <lineage>
        <taxon>Eukaryota</taxon>
        <taxon>Metazoa</taxon>
        <taxon>Chordata</taxon>
        <taxon>Craniata</taxon>
        <taxon>Vertebrata</taxon>
        <taxon>Euteleostomi</taxon>
        <taxon>Actinopterygii</taxon>
        <taxon>Neopterygii</taxon>
        <taxon>Teleostei</taxon>
        <taxon>Protacanthopterygii</taxon>
        <taxon>Salmoniformes</taxon>
        <taxon>Salmonidae</taxon>
        <taxon>Salmoninae</taxon>
        <taxon>Salmo</taxon>
    </lineage>
</organism>
<feature type="domain" description="Protein kinase" evidence="18">
    <location>
        <begin position="631"/>
        <end position="885"/>
    </location>
</feature>
<evidence type="ECO:0000256" key="8">
    <source>
        <dbReference type="ARBA" id="ARBA00023054"/>
    </source>
</evidence>
<sequence>MGFGRDLGNSHDGLLKLQDWELKLLETVKRFMTLRVKSDKEYASLLLNISQQVDKHDNSSQMDYISNVSKSWAHMVQQTEQLSQIMKCHAEELNSGPLHRLTMMIKDKQQVKKSYQSIHTQIESEMNKVTKSDLEKLKGTYRQLTKDAHSAKEKYRDAMVKGKEPEKARERYDKATMKLHNLHNQYVLAVRSAQLHQEHYHDTTLPLLLDSLQKMQEEMISSLTSFSLCLNLSLSLSVSISLFLCLNLSVSISLFFSLSQSLSLSVSISLSLCLNLSLSLSVSISLFLYLSQSLSLFLYLSQSLSLFLSLPQSLSLFLSLSQSLSLCLNLSLSFSLCLNLSFFLSLSQSLSLFLFLSQSLSFSLCLNLSLFLSLSQSLSVSISLSFSVSISLSFSLCLNLSLSQSLSLSLSVSISLSLSLSLSVSISLSFSLCLNLSASLFPSLPPSISAVLLLSQKQSLEELRQTVQLLRCTEAKLGAQKDLLDHKMQENEGKEPPPMVNYEDDARSVNSMQFFDVIPTSEKPLGDQEWYHGAIPRTEAQELLKEQGDFLVRESHGKPGEYVLSVFSEGQRRHFIIQFADNQYRFEGTGFPTIPQLIEHHYTSKQVITKKSGVVLLNPVDKKWILNHEDVTLGELLGKGNFGEVFKGTLRDKTPVAVKTCKEDLPQELKIKFLSEARILKQYDHANIVKLIGVCTQRQPIYIVMELVSGGDFLSFLRKKKEDLKTKQLVKFSLDAAAGMAYLELKNCIHRDLAARNCLVGESNLLKISDFGMSRQEDDGIYSSSGLKQIPIKWTAPEALNYGRYSSESDVWSFGILLWETFSLGVCPYPGMTNQQAREQVEKDYRMSCPTKCPEEIYKVMQKCWEYKPENRPKFADLQKELASIKKK</sequence>
<evidence type="ECO:0000256" key="2">
    <source>
        <dbReference type="ARBA" id="ARBA00022553"/>
    </source>
</evidence>
<dbReference type="PIRSF" id="PIRSF000632">
    <property type="entry name" value="TyrPK_fps"/>
    <property type="match status" value="1"/>
</dbReference>
<dbReference type="FunFam" id="3.30.200.20:FF:000089">
    <property type="entry name" value="Tyrosine-protein kinase"/>
    <property type="match status" value="1"/>
</dbReference>
<dbReference type="FunFam" id="1.20.1270.60:FF:000029">
    <property type="entry name" value="Tyrosine-protein kinase"/>
    <property type="match status" value="1"/>
</dbReference>
<evidence type="ECO:0000256" key="10">
    <source>
        <dbReference type="ARBA" id="ARBA00051245"/>
    </source>
</evidence>
<evidence type="ECO:0000256" key="5">
    <source>
        <dbReference type="ARBA" id="ARBA00022741"/>
    </source>
</evidence>
<dbReference type="CDD" id="cd10361">
    <property type="entry name" value="SH2_Fps_family"/>
    <property type="match status" value="1"/>
</dbReference>
<keyword evidence="9" id="KW-0829">Tyrosine-protein kinase</keyword>
<keyword evidence="4" id="KW-0449">Lipoprotein</keyword>
<evidence type="ECO:0000259" key="19">
    <source>
        <dbReference type="PROSITE" id="PS51741"/>
    </source>
</evidence>
<keyword evidence="4" id="KW-0519">Myristate</keyword>
<dbReference type="PRINTS" id="PR00109">
    <property type="entry name" value="TYRKINASE"/>
</dbReference>
<dbReference type="InterPro" id="IPR016250">
    <property type="entry name" value="Tyr-prot_kinase_Fes/Fps"/>
</dbReference>
<dbReference type="EC" id="2.7.10.2" evidence="1"/>
<dbReference type="SMART" id="SM00252">
    <property type="entry name" value="SH2"/>
    <property type="match status" value="1"/>
</dbReference>
<evidence type="ECO:0000256" key="7">
    <source>
        <dbReference type="ARBA" id="ARBA00022840"/>
    </source>
</evidence>
<dbReference type="FunFam" id="3.30.505.10:FF:000020">
    <property type="entry name" value="Tyrosine-protein kinase"/>
    <property type="match status" value="1"/>
</dbReference>
<name>A0A674B283_SALTR</name>
<accession>A0A674B283</accession>
<dbReference type="InterPro" id="IPR050198">
    <property type="entry name" value="Non-receptor_tyrosine_kinases"/>
</dbReference>
<feature type="transmembrane region" description="Helical" evidence="16">
    <location>
        <begin position="384"/>
        <end position="402"/>
    </location>
</feature>
<keyword evidence="13" id="KW-0727">SH2 domain</keyword>
<evidence type="ECO:0000259" key="17">
    <source>
        <dbReference type="PROSITE" id="PS50001"/>
    </source>
</evidence>
<dbReference type="GO" id="GO:0005524">
    <property type="term" value="F:ATP binding"/>
    <property type="evidence" value="ECO:0007669"/>
    <property type="project" value="UniProtKB-UniRule"/>
</dbReference>
<evidence type="ECO:0000256" key="4">
    <source>
        <dbReference type="ARBA" id="ARBA00022707"/>
    </source>
</evidence>
<evidence type="ECO:0000259" key="18">
    <source>
        <dbReference type="PROSITE" id="PS50011"/>
    </source>
</evidence>
<dbReference type="Gene3D" id="1.10.510.10">
    <property type="entry name" value="Transferase(Phosphotransferase) domain 1"/>
    <property type="match status" value="1"/>
</dbReference>
<feature type="active site" description="Proton acceptor" evidence="11">
    <location>
        <position position="752"/>
    </location>
</feature>
<reference evidence="20" key="2">
    <citation type="submission" date="2025-09" db="UniProtKB">
        <authorList>
            <consortium name="Ensembl"/>
        </authorList>
    </citation>
    <scope>IDENTIFICATION</scope>
</reference>
<dbReference type="PROSITE" id="PS50011">
    <property type="entry name" value="PROTEIN_KINASE_DOM"/>
    <property type="match status" value="1"/>
</dbReference>
<keyword evidence="2" id="KW-0597">Phosphoprotein</keyword>
<dbReference type="Pfam" id="PF07714">
    <property type="entry name" value="PK_Tyr_Ser-Thr"/>
    <property type="match status" value="1"/>
</dbReference>
<protein>
    <recommendedName>
        <fullName evidence="1">non-specific protein-tyrosine kinase</fullName>
        <ecNumber evidence="1">2.7.10.2</ecNumber>
    </recommendedName>
</protein>
<feature type="transmembrane region" description="Helical" evidence="16">
    <location>
        <begin position="232"/>
        <end position="256"/>
    </location>
</feature>
<dbReference type="InterPro" id="IPR035849">
    <property type="entry name" value="Fes/Fps/Fer_SH2"/>
</dbReference>
<comment type="catalytic activity">
    <reaction evidence="10">
        <text>L-tyrosyl-[protein] + ATP = O-phospho-L-tyrosyl-[protein] + ADP + H(+)</text>
        <dbReference type="Rhea" id="RHEA:10596"/>
        <dbReference type="Rhea" id="RHEA-COMP:10136"/>
        <dbReference type="Rhea" id="RHEA-COMP:20101"/>
        <dbReference type="ChEBI" id="CHEBI:15378"/>
        <dbReference type="ChEBI" id="CHEBI:30616"/>
        <dbReference type="ChEBI" id="CHEBI:46858"/>
        <dbReference type="ChEBI" id="CHEBI:61978"/>
        <dbReference type="ChEBI" id="CHEBI:456216"/>
        <dbReference type="EC" id="2.7.10.2"/>
    </reaction>
</comment>
<dbReference type="Gene3D" id="1.10.287.160">
    <property type="entry name" value="HR1 repeat"/>
    <property type="match status" value="1"/>
</dbReference>
<keyword evidence="8 14" id="KW-0175">Coiled coil</keyword>
<feature type="transmembrane region" description="Helical" evidence="16">
    <location>
        <begin position="352"/>
        <end position="372"/>
    </location>
</feature>
<evidence type="ECO:0000256" key="14">
    <source>
        <dbReference type="PROSITE-ProRule" id="PRU01077"/>
    </source>
</evidence>
<proteinExistence type="predicted"/>
<dbReference type="Pfam" id="PF00611">
    <property type="entry name" value="FCH"/>
    <property type="match status" value="1"/>
</dbReference>
<dbReference type="PROSITE" id="PS00109">
    <property type="entry name" value="PROTEIN_KINASE_TYR"/>
    <property type="match status" value="1"/>
</dbReference>
<dbReference type="InterPro" id="IPR000719">
    <property type="entry name" value="Prot_kinase_dom"/>
</dbReference>
<gene>
    <name evidence="20" type="primary">FER</name>
    <name evidence="20" type="synonym">LOC115149333</name>
</gene>
<dbReference type="SUPFAM" id="SSF55550">
    <property type="entry name" value="SH2 domain"/>
    <property type="match status" value="1"/>
</dbReference>
<feature type="binding site" evidence="12 15">
    <location>
        <position position="659"/>
    </location>
    <ligand>
        <name>ATP</name>
        <dbReference type="ChEBI" id="CHEBI:30616"/>
    </ligand>
</feature>
<keyword evidence="6" id="KW-0418">Kinase</keyword>
<feature type="transmembrane region" description="Helical" evidence="16">
    <location>
        <begin position="268"/>
        <end position="290"/>
    </location>
</feature>